<dbReference type="GO" id="GO:0004557">
    <property type="term" value="F:alpha-galactosidase activity"/>
    <property type="evidence" value="ECO:0007669"/>
    <property type="project" value="UniProtKB-EC"/>
</dbReference>
<evidence type="ECO:0000259" key="9">
    <source>
        <dbReference type="Pfam" id="PF23764"/>
    </source>
</evidence>
<dbReference type="PROSITE" id="PS51257">
    <property type="entry name" value="PROKAR_LIPOPROTEIN"/>
    <property type="match status" value="1"/>
</dbReference>
<dbReference type="HOGENOM" id="CLU_017693_0_0_10"/>
<dbReference type="Proteomes" id="UP000033035">
    <property type="component" value="Unassembled WGS sequence"/>
</dbReference>
<comment type="catalytic activity">
    <reaction evidence="1">
        <text>Hydrolysis of terminal, non-reducing alpha-D-galactose residues in alpha-D-galactosides, including galactose oligosaccharides, galactomannans and galactolipids.</text>
        <dbReference type="EC" id="3.2.1.22"/>
    </reaction>
</comment>
<dbReference type="Pfam" id="PF23763">
    <property type="entry name" value="Beta-barrel_GLAA-B_I"/>
    <property type="match status" value="1"/>
</dbReference>
<evidence type="ECO:0000313" key="11">
    <source>
        <dbReference type="Proteomes" id="UP000033035"/>
    </source>
</evidence>
<dbReference type="Gene3D" id="2.160.20.10">
    <property type="entry name" value="Single-stranded right-handed beta-helix, Pectin lyase-like"/>
    <property type="match status" value="1"/>
</dbReference>
<name>A0A0F5JJS5_9BACT</name>
<keyword evidence="5" id="KW-0378">Hydrolase</keyword>
<feature type="domain" description="GLAA-B beta-barrel" evidence="9">
    <location>
        <begin position="354"/>
        <end position="414"/>
    </location>
</feature>
<comment type="caution">
    <text evidence="10">The sequence shown here is derived from an EMBL/GenBank/DDBJ whole genome shotgun (WGS) entry which is preliminary data.</text>
</comment>
<evidence type="ECO:0000256" key="7">
    <source>
        <dbReference type="SAM" id="SignalP"/>
    </source>
</evidence>
<gene>
    <name evidence="10" type="ORF">HMPREF1536_01649</name>
</gene>
<evidence type="ECO:0000256" key="6">
    <source>
        <dbReference type="ARBA" id="ARBA00023295"/>
    </source>
</evidence>
<evidence type="ECO:0000256" key="3">
    <source>
        <dbReference type="ARBA" id="ARBA00022729"/>
    </source>
</evidence>
<evidence type="ECO:0000256" key="2">
    <source>
        <dbReference type="ARBA" id="ARBA00001271"/>
    </source>
</evidence>
<dbReference type="InterPro" id="IPR011050">
    <property type="entry name" value="Pectin_lyase_fold/virulence"/>
</dbReference>
<evidence type="ECO:0000256" key="4">
    <source>
        <dbReference type="ARBA" id="ARBA00022737"/>
    </source>
</evidence>
<organism evidence="10 11">
    <name type="scientific">Parabacteroides gordonii MS-1 = DSM 23371</name>
    <dbReference type="NCBI Taxonomy" id="1203610"/>
    <lineage>
        <taxon>Bacteria</taxon>
        <taxon>Pseudomonadati</taxon>
        <taxon>Bacteroidota</taxon>
        <taxon>Bacteroidia</taxon>
        <taxon>Bacteroidales</taxon>
        <taxon>Tannerellaceae</taxon>
        <taxon>Parabacteroides</taxon>
    </lineage>
</organism>
<evidence type="ECO:0000256" key="1">
    <source>
        <dbReference type="ARBA" id="ARBA00001255"/>
    </source>
</evidence>
<reference evidence="10 11" key="1">
    <citation type="submission" date="2013-04" db="EMBL/GenBank/DDBJ databases">
        <title>The Genome Sequence of Parabacteroides gordonii DSM 23371.</title>
        <authorList>
            <consortium name="The Broad Institute Genomics Platform"/>
            <person name="Earl A."/>
            <person name="Ward D."/>
            <person name="Feldgarden M."/>
            <person name="Gevers D."/>
            <person name="Martens E."/>
            <person name="Sakamoto M."/>
            <person name="Benno Y."/>
            <person name="Suzuki N."/>
            <person name="Matsunaga N."/>
            <person name="Koshihara K."/>
            <person name="Seki M."/>
            <person name="Komiya H."/>
            <person name="Walker B."/>
            <person name="Young S."/>
            <person name="Zeng Q."/>
            <person name="Gargeya S."/>
            <person name="Fitzgerald M."/>
            <person name="Haas B."/>
            <person name="Abouelleil A."/>
            <person name="Allen A.W."/>
            <person name="Alvarado L."/>
            <person name="Arachchi H.M."/>
            <person name="Berlin A.M."/>
            <person name="Chapman S.B."/>
            <person name="Gainer-Dewar J."/>
            <person name="Goldberg J."/>
            <person name="Griggs A."/>
            <person name="Gujja S."/>
            <person name="Hansen M."/>
            <person name="Howarth C."/>
            <person name="Imamovic A."/>
            <person name="Ireland A."/>
            <person name="Larimer J."/>
            <person name="McCowan C."/>
            <person name="Murphy C."/>
            <person name="Pearson M."/>
            <person name="Poon T.W."/>
            <person name="Priest M."/>
            <person name="Roberts A."/>
            <person name="Saif S."/>
            <person name="Shea T."/>
            <person name="Sisk P."/>
            <person name="Sykes S."/>
            <person name="Wortman J."/>
            <person name="Nusbaum C."/>
            <person name="Birren B."/>
        </authorList>
    </citation>
    <scope>NUCLEOTIDE SEQUENCE [LARGE SCALE GENOMIC DNA]</scope>
    <source>
        <strain evidence="10 11">MS-1</strain>
    </source>
</reference>
<keyword evidence="4" id="KW-0677">Repeat</keyword>
<dbReference type="PATRIC" id="fig|1203610.3.peg.1691"/>
<feature type="signal peptide" evidence="7">
    <location>
        <begin position="1"/>
        <end position="23"/>
    </location>
</feature>
<dbReference type="EMBL" id="AQHW01000011">
    <property type="protein sequence ID" value="KKB57840.1"/>
    <property type="molecule type" value="Genomic_DNA"/>
</dbReference>
<dbReference type="RefSeq" id="WP_028726539.1">
    <property type="nucleotide sequence ID" value="NZ_AUAE01000009.1"/>
</dbReference>
<evidence type="ECO:0000259" key="8">
    <source>
        <dbReference type="Pfam" id="PF23763"/>
    </source>
</evidence>
<feature type="chain" id="PRO_5002490153" evidence="7">
    <location>
        <begin position="24"/>
        <end position="608"/>
    </location>
</feature>
<evidence type="ECO:0000256" key="5">
    <source>
        <dbReference type="ARBA" id="ARBA00022801"/>
    </source>
</evidence>
<dbReference type="Pfam" id="PF23764">
    <property type="entry name" value="Beta-barrel_GLAA-B_II"/>
    <property type="match status" value="1"/>
</dbReference>
<keyword evidence="11" id="KW-1185">Reference proteome</keyword>
<keyword evidence="6" id="KW-0326">Glycosidase</keyword>
<keyword evidence="3 7" id="KW-0732">Signal</keyword>
<dbReference type="SUPFAM" id="SSF51126">
    <property type="entry name" value="Pectin lyase-like"/>
    <property type="match status" value="1"/>
</dbReference>
<feature type="domain" description="GLAA-B beta-barrel" evidence="8">
    <location>
        <begin position="148"/>
        <end position="241"/>
    </location>
</feature>
<accession>A0A0F5JJS5</accession>
<dbReference type="AlphaFoldDB" id="A0A0F5JJS5"/>
<proteinExistence type="predicted"/>
<sequence length="608" mass="68236">MKKTLTAIRALFCLALLCSCTQTKNPYDLSNFGLVPDNKENASPLMAKALEQIAASHTSDDTITIVLPKGRYDFYPEGAAQKEYFISNHDQDNPKLVGLPFENMKNVVFDGQGSELIFHGRMLPVSLIRSENCTLKNFSIDFENPHISQVKVLENDTVAGAITYEVAPWVEYEIRDSAFVAKGEGWEHIPAWGIAFEGDTKRLVYTTSDIAVGSKGVSELSPRVIKSTKWNNKKLTPGTVVAMRGWGRPTPGIFISYDTNTTLDNIQVHYAEGMGLLAQMSENITLNKFSVCLRGENDPRYFTTQADATHFSGCKGKIVSVGGLYEGMMDDAINVHGTYLKVQKRVDDKTLVGEYMHSQSYGFEWGFPGDAVQFIDSKTMEIIGNLNKVVSIKTVDKPTAHGAKQFEIVFEESIDPAISEAGTFGIENLEWTPEVYFADNLIRNNRARGSLFSTPKKTVVENNVFDHTSGTAILLCGDCNGWFETGACHDVLIRNNKFINALTNMFQFTNAVISIYPEIPDLKDQKKYFHSNIVIENNEFETFDAPILYAKSVDGLIFRNNTVKQNNQYPAFHWNNHRFFFQRVVNSEIKDNTFDGGFDEKRDVKVEN</sequence>
<evidence type="ECO:0000313" key="10">
    <source>
        <dbReference type="EMBL" id="KKB57840.1"/>
    </source>
</evidence>
<comment type="catalytic activity">
    <reaction evidence="2">
        <text>Hydrolysis of terminal, non-reducing branched (1-&gt;3)-alpha-D-galactosidic residues, producing free D-galactose.</text>
        <dbReference type="EC" id="3.2.1.n1"/>
    </reaction>
</comment>
<protein>
    <submittedName>
        <fullName evidence="10">Alpha-1,3-galactosidase B</fullName>
    </submittedName>
</protein>
<dbReference type="InterPro" id="IPR057275">
    <property type="entry name" value="Beta-barrel_GLAA-B_I"/>
</dbReference>
<dbReference type="InterPro" id="IPR012334">
    <property type="entry name" value="Pectin_lyas_fold"/>
</dbReference>
<dbReference type="STRING" id="1203610.HMPREF1536_01649"/>
<dbReference type="InterPro" id="IPR056441">
    <property type="entry name" value="Beta-barrel_GLAA-B_II"/>
</dbReference>